<keyword evidence="2" id="KW-0963">Cytoplasm</keyword>
<dbReference type="GO" id="GO:0051015">
    <property type="term" value="F:actin filament binding"/>
    <property type="evidence" value="ECO:0007669"/>
    <property type="project" value="InterPro"/>
</dbReference>
<feature type="non-terminal residue" evidence="4">
    <location>
        <position position="304"/>
    </location>
</feature>
<comment type="subcellular location">
    <subcellularLocation>
        <location evidence="1">Cytoplasm</location>
    </subcellularLocation>
</comment>
<evidence type="ECO:0000256" key="3">
    <source>
        <dbReference type="SAM" id="MobiDB-lite"/>
    </source>
</evidence>
<name>A0A7T8KA01_CALRO</name>
<sequence length="304" mass="31287">MGYDEEDLLLRGGFREMDGLLDPPPQSTRVRSRYGSRSMGGMRLRSNSSGPQEVSGANPPKSTSSSGPPPGGGGGGGKAPGQQESGNTSGSNQASAPVSSKANQGKPPPILRSSSSNLNDNLGPALTRLGRSIGLSVEIFAAVGETIADENPEIRGDMLEACRESRAVGNSLEKLCEGLCLCVNNTRKGSSSSSASSTSMLPGNLSGGGLLHSLSPSDFETLIRSARVLLSGVTRILLLADNVVVNKLLISNDGDDPPKAVAQSSSSAGAGSGASLLCDQLSSLKTMHHFTEFVKAFCDYGSEM</sequence>
<dbReference type="InterPro" id="IPR030045">
    <property type="entry name" value="CTNNAL1"/>
</dbReference>
<dbReference type="GO" id="GO:0007155">
    <property type="term" value="P:cell adhesion"/>
    <property type="evidence" value="ECO:0007669"/>
    <property type="project" value="InterPro"/>
</dbReference>
<feature type="region of interest" description="Disordered" evidence="3">
    <location>
        <begin position="15"/>
        <end position="119"/>
    </location>
</feature>
<dbReference type="SUPFAM" id="SSF47220">
    <property type="entry name" value="alpha-catenin/vinculin-like"/>
    <property type="match status" value="1"/>
</dbReference>
<accession>A0A7T8KA01</accession>
<feature type="compositionally biased region" description="Polar residues" evidence="3">
    <location>
        <begin position="82"/>
        <end position="103"/>
    </location>
</feature>
<evidence type="ECO:0000256" key="2">
    <source>
        <dbReference type="ARBA" id="ARBA00022490"/>
    </source>
</evidence>
<evidence type="ECO:0000256" key="1">
    <source>
        <dbReference type="ARBA" id="ARBA00004496"/>
    </source>
</evidence>
<dbReference type="OrthoDB" id="6376697at2759"/>
<dbReference type="GO" id="GO:0007266">
    <property type="term" value="P:Rho protein signal transduction"/>
    <property type="evidence" value="ECO:0007669"/>
    <property type="project" value="InterPro"/>
</dbReference>
<gene>
    <name evidence="4" type="ORF">FKW44_011879</name>
</gene>
<dbReference type="EMBL" id="CP045896">
    <property type="protein sequence ID" value="QQP50756.1"/>
    <property type="molecule type" value="Genomic_DNA"/>
</dbReference>
<organism evidence="4 5">
    <name type="scientific">Caligus rogercresseyi</name>
    <name type="common">Sea louse</name>
    <dbReference type="NCBI Taxonomy" id="217165"/>
    <lineage>
        <taxon>Eukaryota</taxon>
        <taxon>Metazoa</taxon>
        <taxon>Ecdysozoa</taxon>
        <taxon>Arthropoda</taxon>
        <taxon>Crustacea</taxon>
        <taxon>Multicrustacea</taxon>
        <taxon>Hexanauplia</taxon>
        <taxon>Copepoda</taxon>
        <taxon>Siphonostomatoida</taxon>
        <taxon>Caligidae</taxon>
        <taxon>Caligus</taxon>
    </lineage>
</organism>
<dbReference type="PANTHER" id="PTHR46342:SF1">
    <property type="entry name" value="ALPHA-CATULIN"/>
    <property type="match status" value="1"/>
</dbReference>
<dbReference type="PANTHER" id="PTHR46342">
    <property type="entry name" value="ALPHA-CATULIN"/>
    <property type="match status" value="1"/>
</dbReference>
<dbReference type="Proteomes" id="UP000595437">
    <property type="component" value="Chromosome 7"/>
</dbReference>
<dbReference type="GO" id="GO:0005737">
    <property type="term" value="C:cytoplasm"/>
    <property type="evidence" value="ECO:0007669"/>
    <property type="project" value="UniProtKB-SubCell"/>
</dbReference>
<reference evidence="5" key="1">
    <citation type="submission" date="2021-01" db="EMBL/GenBank/DDBJ databases">
        <title>Caligus Genome Assembly.</title>
        <authorList>
            <person name="Gallardo-Escarate C."/>
        </authorList>
    </citation>
    <scope>NUCLEOTIDE SEQUENCE [LARGE SCALE GENOMIC DNA]</scope>
</reference>
<evidence type="ECO:0000313" key="5">
    <source>
        <dbReference type="Proteomes" id="UP000595437"/>
    </source>
</evidence>
<dbReference type="Gene3D" id="1.20.120.230">
    <property type="entry name" value="Alpha-catenin/vinculin-like"/>
    <property type="match status" value="1"/>
</dbReference>
<dbReference type="AlphaFoldDB" id="A0A7T8KA01"/>
<protein>
    <submittedName>
        <fullName evidence="4">Alphacatulinlike</fullName>
    </submittedName>
</protein>
<evidence type="ECO:0000313" key="4">
    <source>
        <dbReference type="EMBL" id="QQP50756.1"/>
    </source>
</evidence>
<proteinExistence type="predicted"/>
<dbReference type="InterPro" id="IPR036723">
    <property type="entry name" value="Alpha-catenin/vinculin-like_sf"/>
</dbReference>
<keyword evidence="5" id="KW-1185">Reference proteome</keyword>